<dbReference type="RefSeq" id="WP_173417540.1">
    <property type="nucleotide sequence ID" value="NZ_CP054139.1"/>
</dbReference>
<dbReference type="PROSITE" id="PS00387">
    <property type="entry name" value="PPASE"/>
    <property type="match status" value="1"/>
</dbReference>
<dbReference type="PANTHER" id="PTHR10286">
    <property type="entry name" value="INORGANIC PYROPHOSPHATASE"/>
    <property type="match status" value="1"/>
</dbReference>
<comment type="cofactor">
    <cofactor evidence="1">
        <name>Mg(2+)</name>
        <dbReference type="ChEBI" id="CHEBI:18420"/>
    </cofactor>
</comment>
<dbReference type="InterPro" id="IPR008162">
    <property type="entry name" value="Pyrophosphatase"/>
</dbReference>
<dbReference type="GO" id="GO:0000287">
    <property type="term" value="F:magnesium ion binding"/>
    <property type="evidence" value="ECO:0007669"/>
    <property type="project" value="InterPro"/>
</dbReference>
<keyword evidence="5" id="KW-0460">Magnesium</keyword>
<dbReference type="KEGG" id="mmab:HQ865_25115"/>
<dbReference type="InterPro" id="IPR036649">
    <property type="entry name" value="Pyrophosphatase_sf"/>
</dbReference>
<evidence type="ECO:0000313" key="6">
    <source>
        <dbReference type="EMBL" id="QKJ32895.1"/>
    </source>
</evidence>
<accession>A0A7D4TY39</accession>
<dbReference type="Proteomes" id="UP000505355">
    <property type="component" value="Chromosome"/>
</dbReference>
<dbReference type="EMBL" id="CP054139">
    <property type="protein sequence ID" value="QKJ32895.1"/>
    <property type="molecule type" value="Genomic_DNA"/>
</dbReference>
<dbReference type="EC" id="3.6.1.1" evidence="2"/>
<gene>
    <name evidence="6" type="ORF">HQ865_25115</name>
</gene>
<keyword evidence="3" id="KW-0479">Metal-binding</keyword>
<dbReference type="SUPFAM" id="SSF50324">
    <property type="entry name" value="Inorganic pyrophosphatase"/>
    <property type="match status" value="1"/>
</dbReference>
<dbReference type="Pfam" id="PF00719">
    <property type="entry name" value="Pyrophosphatase"/>
    <property type="match status" value="1"/>
</dbReference>
<dbReference type="GO" id="GO:0004427">
    <property type="term" value="F:inorganic diphosphate phosphatase activity"/>
    <property type="evidence" value="ECO:0007669"/>
    <property type="project" value="UniProtKB-EC"/>
</dbReference>
<evidence type="ECO:0000313" key="7">
    <source>
        <dbReference type="Proteomes" id="UP000505355"/>
    </source>
</evidence>
<keyword evidence="4" id="KW-0378">Hydrolase</keyword>
<evidence type="ECO:0000256" key="4">
    <source>
        <dbReference type="ARBA" id="ARBA00022801"/>
    </source>
</evidence>
<name>A0A7D4TY39_9SPHI</name>
<reference evidence="6 7" key="1">
    <citation type="submission" date="2020-05" db="EMBL/GenBank/DDBJ databases">
        <title>Mucilaginibacter mali sp. nov.</title>
        <authorList>
            <person name="Kim H.S."/>
            <person name="Lee K.C."/>
            <person name="Suh M.K."/>
            <person name="Kim J.-S."/>
            <person name="Han K.-I."/>
            <person name="Eom M.K."/>
            <person name="Shin Y.K."/>
            <person name="Lee J.-S."/>
        </authorList>
    </citation>
    <scope>NUCLEOTIDE SEQUENCE [LARGE SCALE GENOMIC DNA]</scope>
    <source>
        <strain evidence="6 7">G2-14</strain>
    </source>
</reference>
<sequence length="163" mass="18680">METNTITVMIESPKGFGQKFDFDEKENRFRLNKILPAGLVFPYDFGMIPHTKGEDGDPLDIIVLEERGTFPRCLMDCRIIGAFQCEQTERDGKRMRNDRIVGVPDVSQLFSEIKELAELPESILNQLEHFFKNYNEQAGKHFRVIARLTAAQAQKLIEDGTLT</sequence>
<dbReference type="AlphaFoldDB" id="A0A7D4TY39"/>
<evidence type="ECO:0000256" key="5">
    <source>
        <dbReference type="ARBA" id="ARBA00022842"/>
    </source>
</evidence>
<evidence type="ECO:0000256" key="2">
    <source>
        <dbReference type="ARBA" id="ARBA00012146"/>
    </source>
</evidence>
<evidence type="ECO:0000256" key="3">
    <source>
        <dbReference type="ARBA" id="ARBA00022723"/>
    </source>
</evidence>
<dbReference type="Gene3D" id="3.90.80.10">
    <property type="entry name" value="Inorganic pyrophosphatase"/>
    <property type="match status" value="1"/>
</dbReference>
<protein>
    <recommendedName>
        <fullName evidence="2">inorganic diphosphatase</fullName>
        <ecNumber evidence="2">3.6.1.1</ecNumber>
    </recommendedName>
</protein>
<dbReference type="GO" id="GO:0006796">
    <property type="term" value="P:phosphate-containing compound metabolic process"/>
    <property type="evidence" value="ECO:0007669"/>
    <property type="project" value="InterPro"/>
</dbReference>
<keyword evidence="7" id="KW-1185">Reference proteome</keyword>
<organism evidence="6 7">
    <name type="scientific">Mucilaginibacter mali</name>
    <dbReference type="NCBI Taxonomy" id="2740462"/>
    <lineage>
        <taxon>Bacteria</taxon>
        <taxon>Pseudomonadati</taxon>
        <taxon>Bacteroidota</taxon>
        <taxon>Sphingobacteriia</taxon>
        <taxon>Sphingobacteriales</taxon>
        <taxon>Sphingobacteriaceae</taxon>
        <taxon>Mucilaginibacter</taxon>
    </lineage>
</organism>
<proteinExistence type="predicted"/>
<evidence type="ECO:0000256" key="1">
    <source>
        <dbReference type="ARBA" id="ARBA00001946"/>
    </source>
</evidence>
<dbReference type="GO" id="GO:0005737">
    <property type="term" value="C:cytoplasm"/>
    <property type="evidence" value="ECO:0007669"/>
    <property type="project" value="InterPro"/>
</dbReference>